<feature type="region of interest" description="Disordered" evidence="1">
    <location>
        <begin position="14"/>
        <end position="47"/>
    </location>
</feature>
<evidence type="ECO:0000256" key="1">
    <source>
        <dbReference type="SAM" id="MobiDB-lite"/>
    </source>
</evidence>
<evidence type="ECO:0000313" key="3">
    <source>
        <dbReference type="Proteomes" id="UP000019116"/>
    </source>
</evidence>
<dbReference type="Gramene" id="TraesWEE_scaffold_046157_01G000200.1">
    <property type="protein sequence ID" value="TraesWEE_scaffold_046157_01G000200.1"/>
    <property type="gene ID" value="TraesWEE_scaffold_046157_01G000200"/>
</dbReference>
<dbReference type="Proteomes" id="UP000019116">
    <property type="component" value="Chromosome 3D"/>
</dbReference>
<dbReference type="Gramene" id="TraesCS3D02G051500.1">
    <property type="protein sequence ID" value="TraesCS3D02G051500.1.cds1"/>
    <property type="gene ID" value="TraesCS3D02G051500"/>
</dbReference>
<proteinExistence type="predicted"/>
<keyword evidence="3" id="KW-1185">Reference proteome</keyword>
<dbReference type="Gramene" id="TraesLAC3D03G01750930.1">
    <property type="protein sequence ID" value="TraesLAC3D03G01750930.1.CDS1"/>
    <property type="gene ID" value="TraesLAC3D03G01750930"/>
</dbReference>
<organism evidence="2">
    <name type="scientific">Triticum aestivum</name>
    <name type="common">Wheat</name>
    <dbReference type="NCBI Taxonomy" id="4565"/>
    <lineage>
        <taxon>Eukaryota</taxon>
        <taxon>Viridiplantae</taxon>
        <taxon>Streptophyta</taxon>
        <taxon>Embryophyta</taxon>
        <taxon>Tracheophyta</taxon>
        <taxon>Spermatophyta</taxon>
        <taxon>Magnoliopsida</taxon>
        <taxon>Liliopsida</taxon>
        <taxon>Poales</taxon>
        <taxon>Poaceae</taxon>
        <taxon>BOP clade</taxon>
        <taxon>Pooideae</taxon>
        <taxon>Triticodae</taxon>
        <taxon>Triticeae</taxon>
        <taxon>Triticinae</taxon>
        <taxon>Triticum</taxon>
    </lineage>
</organism>
<dbReference type="Gramene" id="TraesCLE_scaffold_140385_01G000200.1">
    <property type="protein sequence ID" value="TraesCLE_scaffold_140385_01G000200.1"/>
    <property type="gene ID" value="TraesCLE_scaffold_140385_01G000200"/>
</dbReference>
<dbReference type="Gramene" id="TraesSTA3D03G01796420.1">
    <property type="protein sequence ID" value="TraesSTA3D03G01796420.1.CDS1"/>
    <property type="gene ID" value="TraesSTA3D03G01796420"/>
</dbReference>
<dbReference type="Gramene" id="TraesCS3D03G0093500.1">
    <property type="protein sequence ID" value="TraesCS3D03G0093500.1.CDS1"/>
    <property type="gene ID" value="TraesCS3D03G0093500"/>
</dbReference>
<feature type="compositionally biased region" description="Basic and acidic residues" evidence="1">
    <location>
        <begin position="14"/>
        <end position="30"/>
    </location>
</feature>
<dbReference type="Gramene" id="TraesPARA_EIv1.0_1060970.1">
    <property type="protein sequence ID" value="TraesPARA_EIv1.0_1060970.1.CDS1"/>
    <property type="gene ID" value="TraesPARA_EIv1.0_1060970"/>
</dbReference>
<dbReference type="Gramene" id="TraesLDM3D03G01807800.1">
    <property type="protein sequence ID" value="TraesLDM3D03G01807800.1.CDS1"/>
    <property type="gene ID" value="TraesLDM3D03G01807800"/>
</dbReference>
<dbReference type="EnsemblPlants" id="TraesCS3D02G051500.1">
    <property type="protein sequence ID" value="TraesCS3D02G051500.1.cds1"/>
    <property type="gene ID" value="TraesCS3D02G051500"/>
</dbReference>
<dbReference type="Gramene" id="TraesCAD_scaffold_083905_01G000200.1">
    <property type="protein sequence ID" value="TraesCAD_scaffold_083905_01G000200.1"/>
    <property type="gene ID" value="TraesCAD_scaffold_083905_01G000200"/>
</dbReference>
<dbReference type="Gramene" id="TraesJUL3D03G01827640.1">
    <property type="protein sequence ID" value="TraesJUL3D03G01827640.1.CDS1"/>
    <property type="gene ID" value="TraesJUL3D03G01827640"/>
</dbReference>
<dbReference type="Gramene" id="TraesARI3D03G01841310.1">
    <property type="protein sequence ID" value="TraesARI3D03G01841310.1.CDS1"/>
    <property type="gene ID" value="TraesARI3D03G01841310"/>
</dbReference>
<dbReference type="Gramene" id="TraesJAG3D03G01818140.1">
    <property type="protein sequence ID" value="TraesJAG3D03G01818140.1.CDS1"/>
    <property type="gene ID" value="TraesJAG3D03G01818140"/>
</dbReference>
<sequence length="143" mass="15837">MCFEFSSCFGGGRDDYGGERSNRNRNEAGGHSRGHRGNNNRNGYYVGADHKAPQRTYQQPPAAVDEAGHKAYHDHAAAGARGGYTAYTQAQHKADIETPKLPAWHNKVSDEAYTARLQEAAADHRYNAATDYHHYPTIALGRY</sequence>
<reference evidence="2" key="2">
    <citation type="submission" date="2018-10" db="UniProtKB">
        <authorList>
            <consortium name="EnsemblPlants"/>
        </authorList>
    </citation>
    <scope>IDENTIFICATION</scope>
</reference>
<evidence type="ECO:0000313" key="2">
    <source>
        <dbReference type="EnsemblPlants" id="TraesCS3D02G051500.1.cds1"/>
    </source>
</evidence>
<protein>
    <submittedName>
        <fullName evidence="2">Uncharacterized protein</fullName>
    </submittedName>
</protein>
<name>A0A3B6GKP8_WHEAT</name>
<dbReference type="Gramene" id="TraesRN3D0100101500.1">
    <property type="protein sequence ID" value="TraesRN3D0100101500.1"/>
    <property type="gene ID" value="TraesRN3D0100101500"/>
</dbReference>
<accession>A0A3B6GKP8</accession>
<dbReference type="AlphaFoldDB" id="A0A3B6GKP8"/>
<reference evidence="2" key="1">
    <citation type="submission" date="2018-08" db="EMBL/GenBank/DDBJ databases">
        <authorList>
            <person name="Rossello M."/>
        </authorList>
    </citation>
    <scope>NUCLEOTIDE SEQUENCE [LARGE SCALE GENOMIC DNA]</scope>
    <source>
        <strain evidence="2">cv. Chinese Spring</strain>
    </source>
</reference>
<dbReference type="Gramene" id="TraesMAC3D03G01807170.1">
    <property type="protein sequence ID" value="TraesMAC3D03G01807170.1.CDS1"/>
    <property type="gene ID" value="TraesMAC3D03G01807170"/>
</dbReference>